<dbReference type="Pfam" id="PF01584">
    <property type="entry name" value="CheW"/>
    <property type="match status" value="2"/>
</dbReference>
<dbReference type="Gene3D" id="2.40.50.180">
    <property type="entry name" value="CheA-289, Domain 4"/>
    <property type="match status" value="1"/>
</dbReference>
<evidence type="ECO:0000259" key="1">
    <source>
        <dbReference type="PROSITE" id="PS50851"/>
    </source>
</evidence>
<dbReference type="Gene3D" id="2.30.30.40">
    <property type="entry name" value="SH3 Domains"/>
    <property type="match status" value="1"/>
</dbReference>
<accession>A0ABD4TLF8</accession>
<dbReference type="AlphaFoldDB" id="A0ABD4TLF8"/>
<dbReference type="RefSeq" id="WP_255332997.1">
    <property type="nucleotide sequence ID" value="NZ_VOTZ01000018.1"/>
</dbReference>
<dbReference type="InterPro" id="IPR039315">
    <property type="entry name" value="CheW"/>
</dbReference>
<name>A0ABD4TLF8_9EURY</name>
<dbReference type="EMBL" id="VOTZ01000018">
    <property type="protein sequence ID" value="MCQ1539034.1"/>
    <property type="molecule type" value="Genomic_DNA"/>
</dbReference>
<dbReference type="SUPFAM" id="SSF50341">
    <property type="entry name" value="CheW-like"/>
    <property type="match status" value="2"/>
</dbReference>
<organism evidence="2 3">
    <name type="scientific">Methanocalculus taiwanensis</name>
    <dbReference type="NCBI Taxonomy" id="106207"/>
    <lineage>
        <taxon>Archaea</taxon>
        <taxon>Methanobacteriati</taxon>
        <taxon>Methanobacteriota</taxon>
        <taxon>Stenosarchaea group</taxon>
        <taxon>Methanomicrobia</taxon>
        <taxon>Methanomicrobiales</taxon>
        <taxon>Methanocalculaceae</taxon>
        <taxon>Methanocalculus</taxon>
    </lineage>
</organism>
<evidence type="ECO:0000313" key="3">
    <source>
        <dbReference type="Proteomes" id="UP001524383"/>
    </source>
</evidence>
<dbReference type="InterPro" id="IPR036061">
    <property type="entry name" value="CheW-like_dom_sf"/>
</dbReference>
<gene>
    <name evidence="2" type="ORF">FTO68_08590</name>
</gene>
<keyword evidence="3" id="KW-1185">Reference proteome</keyword>
<protein>
    <recommendedName>
        <fullName evidence="1">CheW-like domain-containing protein</fullName>
    </recommendedName>
</protein>
<dbReference type="SMART" id="SM00260">
    <property type="entry name" value="CheW"/>
    <property type="match status" value="1"/>
</dbReference>
<evidence type="ECO:0000313" key="2">
    <source>
        <dbReference type="EMBL" id="MCQ1539034.1"/>
    </source>
</evidence>
<comment type="caution">
    <text evidence="2">The sequence shown here is derived from an EMBL/GenBank/DDBJ whole genome shotgun (WGS) entry which is preliminary data.</text>
</comment>
<dbReference type="InterPro" id="IPR002545">
    <property type="entry name" value="CheW-lke_dom"/>
</dbReference>
<feature type="domain" description="CheW-like" evidence="1">
    <location>
        <begin position="153"/>
        <end position="294"/>
    </location>
</feature>
<dbReference type="PANTHER" id="PTHR22617:SF23">
    <property type="entry name" value="CHEMOTAXIS PROTEIN CHEW"/>
    <property type="match status" value="1"/>
</dbReference>
<dbReference type="PROSITE" id="PS50851">
    <property type="entry name" value="CHEW"/>
    <property type="match status" value="1"/>
</dbReference>
<proteinExistence type="predicted"/>
<sequence>MTDHIRFCEQGNKYALPLSIIRSTIKMVTIDEEAGGVINFHGRQIPVFALDLNPGTPRMIKASDCLIITSMKEGAIALCADAIEGIKAVKPTVPGESTGTTIAEDETIIIDELSLVPLSCSIQVPADRETQTILEHRAQAIAPPDEADEQITYPEILRFSLGYVEYAIEMQYVREVILTGDITPVPGIPPFITGISVVRGRIISLVDLRKFFRMPETGLTDFNRVIILSDGRMIFGLLVDRIRGTSHLKKPFSPPTTETKIPKSHLIGITGDLIVIDGKALLTDESMVVNEQDNTANIQINTYPEQ</sequence>
<dbReference type="Proteomes" id="UP001524383">
    <property type="component" value="Unassembled WGS sequence"/>
</dbReference>
<dbReference type="PANTHER" id="PTHR22617">
    <property type="entry name" value="CHEMOTAXIS SENSOR HISTIDINE KINASE-RELATED"/>
    <property type="match status" value="1"/>
</dbReference>
<reference evidence="2 3" key="1">
    <citation type="submission" date="2019-08" db="EMBL/GenBank/DDBJ databases">
        <authorList>
            <person name="Chen S.-C."/>
            <person name="Lai M.-C."/>
            <person name="You Y.-T."/>
        </authorList>
    </citation>
    <scope>NUCLEOTIDE SEQUENCE [LARGE SCALE GENOMIC DNA]</scope>
    <source>
        <strain evidence="2 3">P2F9704a</strain>
    </source>
</reference>